<dbReference type="HAMAP" id="MF_01368">
    <property type="entry name" value="Ribosomal_bL17"/>
    <property type="match status" value="1"/>
</dbReference>
<dbReference type="GO" id="GO:0003735">
    <property type="term" value="F:structural constituent of ribosome"/>
    <property type="evidence" value="ECO:0007669"/>
    <property type="project" value="InterPro"/>
</dbReference>
<dbReference type="AlphaFoldDB" id="A0A2D4DRQ9"/>
<comment type="subunit">
    <text evidence="4">Part of the 50S ribosomal subunit. Contacts protein L32.</text>
</comment>
<reference evidence="7 8" key="1">
    <citation type="submission" date="2018-10" db="EMBL/GenBank/DDBJ databases">
        <authorList>
            <consortium name="Molecular Microbiology and Infection Unit (UMMI)"/>
            <person name="Machado M."/>
        </authorList>
    </citation>
    <scope>NUCLEOTIDE SEQUENCE [LARGE SCALE GENOMIC DNA]</scope>
    <source>
        <strain evidence="7">FMV2238.02</strain>
    </source>
</reference>
<evidence type="ECO:0000256" key="2">
    <source>
        <dbReference type="ARBA" id="ARBA00022980"/>
    </source>
</evidence>
<dbReference type="GO" id="GO:0022625">
    <property type="term" value="C:cytosolic large ribosomal subunit"/>
    <property type="evidence" value="ECO:0007669"/>
    <property type="project" value="TreeGrafter"/>
</dbReference>
<dbReference type="InterPro" id="IPR036373">
    <property type="entry name" value="Ribosomal_bL17_sf"/>
</dbReference>
<evidence type="ECO:0000256" key="5">
    <source>
        <dbReference type="RuleBase" id="RU000660"/>
    </source>
</evidence>
<comment type="similarity">
    <text evidence="1 4 5">Belongs to the bacterial ribosomal protein bL17 family.</text>
</comment>
<evidence type="ECO:0000256" key="3">
    <source>
        <dbReference type="ARBA" id="ARBA00023274"/>
    </source>
</evidence>
<evidence type="ECO:0000256" key="4">
    <source>
        <dbReference type="HAMAP-Rule" id="MF_01368"/>
    </source>
</evidence>
<evidence type="ECO:0000313" key="6">
    <source>
        <dbReference type="EMBL" id="MDV5977523.1"/>
    </source>
</evidence>
<dbReference type="RefSeq" id="WP_003046085.1">
    <property type="nucleotide sequence ID" value="NZ_BEWZ01000033.1"/>
</dbReference>
<evidence type="ECO:0000313" key="7">
    <source>
        <dbReference type="EMBL" id="VDC42699.1"/>
    </source>
</evidence>
<dbReference type="EMBL" id="UXEP01000015">
    <property type="protein sequence ID" value="VDC42699.1"/>
    <property type="molecule type" value="Genomic_DNA"/>
</dbReference>
<gene>
    <name evidence="4 7" type="primary">rplQ</name>
    <name evidence="7" type="ORF">FMV2238Y02_11500</name>
    <name evidence="6" type="ORF">KB584_08675</name>
</gene>
<evidence type="ECO:0000313" key="8">
    <source>
        <dbReference type="Proteomes" id="UP000280759"/>
    </source>
</evidence>
<dbReference type="GO" id="GO:0006412">
    <property type="term" value="P:translation"/>
    <property type="evidence" value="ECO:0007669"/>
    <property type="project" value="UniProtKB-UniRule"/>
</dbReference>
<keyword evidence="3 4" id="KW-0687">Ribonucleoprotein</keyword>
<dbReference type="GeneID" id="49628290"/>
<dbReference type="Gene3D" id="3.90.1030.10">
    <property type="entry name" value="Ribosomal protein L17"/>
    <property type="match status" value="1"/>
</dbReference>
<dbReference type="InterPro" id="IPR047859">
    <property type="entry name" value="Ribosomal_bL17_CS"/>
</dbReference>
<name>A0A2D4DRQ9_STRCB</name>
<keyword evidence="2 4" id="KW-0689">Ribosomal protein</keyword>
<dbReference type="PANTHER" id="PTHR14413">
    <property type="entry name" value="RIBOSOMAL PROTEIN L17"/>
    <property type="match status" value="1"/>
</dbReference>
<dbReference type="PROSITE" id="PS01167">
    <property type="entry name" value="RIBOSOMAL_L17"/>
    <property type="match status" value="1"/>
</dbReference>
<protein>
    <recommendedName>
        <fullName evidence="4">Large ribosomal subunit protein bL17</fullName>
    </recommendedName>
</protein>
<evidence type="ECO:0000256" key="1">
    <source>
        <dbReference type="ARBA" id="ARBA00008777"/>
    </source>
</evidence>
<dbReference type="PANTHER" id="PTHR14413:SF16">
    <property type="entry name" value="LARGE RIBOSOMAL SUBUNIT PROTEIN BL17M"/>
    <property type="match status" value="1"/>
</dbReference>
<dbReference type="OrthoDB" id="9809073at2"/>
<dbReference type="Pfam" id="PF01196">
    <property type="entry name" value="Ribosomal_L17"/>
    <property type="match status" value="1"/>
</dbReference>
<dbReference type="SUPFAM" id="SSF64263">
    <property type="entry name" value="Prokaryotic ribosomal protein L17"/>
    <property type="match status" value="1"/>
</dbReference>
<keyword evidence="8" id="KW-1185">Reference proteome</keyword>
<dbReference type="Proteomes" id="UP001186118">
    <property type="component" value="Unassembled WGS sequence"/>
</dbReference>
<sequence length="128" mass="14552">MAYRKLGRTSSQRKAMLRDLTTDLLINESIVTTEARAKEIRKTVEKMITLGKRGDLHARRQAAAYVRNEIASENYDETTDKYTSTTALQKLFSEIAPRYAERNGGYTRILKTEPRRGDAAPMAIIELV</sequence>
<organism evidence="7 8">
    <name type="scientific">Streptococcus canis</name>
    <dbReference type="NCBI Taxonomy" id="1329"/>
    <lineage>
        <taxon>Bacteria</taxon>
        <taxon>Bacillati</taxon>
        <taxon>Bacillota</taxon>
        <taxon>Bacilli</taxon>
        <taxon>Lactobacillales</taxon>
        <taxon>Streptococcaceae</taxon>
        <taxon>Streptococcus</taxon>
    </lineage>
</organism>
<accession>A0A2D4DRQ9</accession>
<proteinExistence type="inferred from homology"/>
<dbReference type="Proteomes" id="UP000280759">
    <property type="component" value="Unassembled WGS sequence"/>
</dbReference>
<dbReference type="FunFam" id="3.90.1030.10:FF:000002">
    <property type="entry name" value="50S ribosomal protein L17"/>
    <property type="match status" value="1"/>
</dbReference>
<dbReference type="InterPro" id="IPR000456">
    <property type="entry name" value="Ribosomal_bL17"/>
</dbReference>
<dbReference type="EMBL" id="JAGQEX010000017">
    <property type="protein sequence ID" value="MDV5977523.1"/>
    <property type="molecule type" value="Genomic_DNA"/>
</dbReference>
<dbReference type="NCBIfam" id="TIGR00059">
    <property type="entry name" value="L17"/>
    <property type="match status" value="1"/>
</dbReference>
<reference evidence="6" key="2">
    <citation type="submission" date="2021-04" db="EMBL/GenBank/DDBJ databases">
        <title>Draft genomes of 20 S. canis strains.</title>
        <authorList>
            <person name="Pagnossin D."/>
            <person name="Weir W."/>
            <person name="Smith A."/>
            <person name="Ure R."/>
            <person name="Oravcova K."/>
        </authorList>
    </citation>
    <scope>NUCLEOTIDE SEQUENCE</scope>
    <source>
        <strain evidence="6">284</strain>
    </source>
</reference>